<name>A0A443ZEH9_9PSED</name>
<feature type="transmembrane region" description="Helical" evidence="7">
    <location>
        <begin position="380"/>
        <end position="401"/>
    </location>
</feature>
<dbReference type="FunFam" id="1.20.1250.20:FF:000018">
    <property type="entry name" value="MFS transporter permease"/>
    <property type="match status" value="1"/>
</dbReference>
<dbReference type="CDD" id="cd17319">
    <property type="entry name" value="MFS_ExuT_GudP_like"/>
    <property type="match status" value="1"/>
</dbReference>
<feature type="transmembrane region" description="Helical" evidence="7">
    <location>
        <begin position="122"/>
        <end position="146"/>
    </location>
</feature>
<dbReference type="PANTHER" id="PTHR43791">
    <property type="entry name" value="PERMEASE-RELATED"/>
    <property type="match status" value="1"/>
</dbReference>
<keyword evidence="5 7" id="KW-1133">Transmembrane helix</keyword>
<keyword evidence="2" id="KW-0813">Transport</keyword>
<keyword evidence="3 7" id="KW-0812">Transmembrane</keyword>
<evidence type="ECO:0000256" key="5">
    <source>
        <dbReference type="ARBA" id="ARBA00022989"/>
    </source>
</evidence>
<comment type="caution">
    <text evidence="9">The sequence shown here is derived from an EMBL/GenBank/DDBJ whole genome shotgun (WGS) entry which is preliminary data.</text>
</comment>
<dbReference type="EMBL" id="QJRG01000050">
    <property type="protein sequence ID" value="RWU17098.1"/>
    <property type="molecule type" value="Genomic_DNA"/>
</dbReference>
<dbReference type="Proteomes" id="UP000288983">
    <property type="component" value="Unassembled WGS sequence"/>
</dbReference>
<dbReference type="AlphaFoldDB" id="A0A443ZEH9"/>
<feature type="transmembrane region" description="Helical" evidence="7">
    <location>
        <begin position="190"/>
        <end position="212"/>
    </location>
</feature>
<feature type="transmembrane region" description="Helical" evidence="7">
    <location>
        <begin position="323"/>
        <end position="342"/>
    </location>
</feature>
<dbReference type="Gene3D" id="1.20.1250.20">
    <property type="entry name" value="MFS general substrate transporter like domains"/>
    <property type="match status" value="2"/>
</dbReference>
<evidence type="ECO:0000256" key="6">
    <source>
        <dbReference type="ARBA" id="ARBA00023136"/>
    </source>
</evidence>
<feature type="transmembrane region" description="Helical" evidence="7">
    <location>
        <begin position="257"/>
        <end position="278"/>
    </location>
</feature>
<proteinExistence type="predicted"/>
<dbReference type="GO" id="GO:0022857">
    <property type="term" value="F:transmembrane transporter activity"/>
    <property type="evidence" value="ECO:0007669"/>
    <property type="project" value="InterPro"/>
</dbReference>
<evidence type="ECO:0000313" key="9">
    <source>
        <dbReference type="EMBL" id="RWU17098.1"/>
    </source>
</evidence>
<keyword evidence="4" id="KW-0058">Aromatic hydrocarbons catabolism</keyword>
<gene>
    <name evidence="9" type="ORF">DM813_27435</name>
</gene>
<dbReference type="InterPro" id="IPR036259">
    <property type="entry name" value="MFS_trans_sf"/>
</dbReference>
<reference evidence="9 10" key="1">
    <citation type="submission" date="2018-06" db="EMBL/GenBank/DDBJ databases">
        <title>Bacteria isolated from soil of Wuhan.</title>
        <authorList>
            <person name="Wei X."/>
            <person name="Chunhua H."/>
        </authorList>
    </citation>
    <scope>NUCLEOTIDE SEQUENCE [LARGE SCALE GENOMIC DNA]</scope>
    <source>
        <strain evidence="10">xwS2</strain>
    </source>
</reference>
<dbReference type="PANTHER" id="PTHR43791:SF36">
    <property type="entry name" value="TRANSPORTER, PUTATIVE (AFU_ORTHOLOGUE AFUA_6G08340)-RELATED"/>
    <property type="match status" value="1"/>
</dbReference>
<dbReference type="SUPFAM" id="SSF103473">
    <property type="entry name" value="MFS general substrate transporter"/>
    <property type="match status" value="1"/>
</dbReference>
<dbReference type="GO" id="GO:0005886">
    <property type="term" value="C:plasma membrane"/>
    <property type="evidence" value="ECO:0007669"/>
    <property type="project" value="TreeGrafter"/>
</dbReference>
<feature type="transmembrane region" description="Helical" evidence="7">
    <location>
        <begin position="348"/>
        <end position="368"/>
    </location>
</feature>
<comment type="subcellular location">
    <subcellularLocation>
        <location evidence="1">Membrane</location>
        <topology evidence="1">Multi-pass membrane protein</topology>
    </subcellularLocation>
</comment>
<feature type="transmembrane region" description="Helical" evidence="7">
    <location>
        <begin position="413"/>
        <end position="434"/>
    </location>
</feature>
<dbReference type="PROSITE" id="PS50850">
    <property type="entry name" value="MFS"/>
    <property type="match status" value="1"/>
</dbReference>
<organism evidence="9 10">
    <name type="scientific">Pseudomonas alkylphenolica</name>
    <dbReference type="NCBI Taxonomy" id="237609"/>
    <lineage>
        <taxon>Bacteria</taxon>
        <taxon>Pseudomonadati</taxon>
        <taxon>Pseudomonadota</taxon>
        <taxon>Gammaproteobacteria</taxon>
        <taxon>Pseudomonadales</taxon>
        <taxon>Pseudomonadaceae</taxon>
        <taxon>Pseudomonas</taxon>
    </lineage>
</organism>
<evidence type="ECO:0000256" key="7">
    <source>
        <dbReference type="SAM" id="Phobius"/>
    </source>
</evidence>
<keyword evidence="6 7" id="KW-0472">Membrane</keyword>
<evidence type="ECO:0000256" key="2">
    <source>
        <dbReference type="ARBA" id="ARBA00022448"/>
    </source>
</evidence>
<feature type="domain" description="Major facilitator superfamily (MFS) profile" evidence="8">
    <location>
        <begin position="31"/>
        <end position="438"/>
    </location>
</feature>
<dbReference type="RefSeq" id="WP_128326518.1">
    <property type="nucleotide sequence ID" value="NZ_QJRG01000050.1"/>
</dbReference>
<sequence length="444" mass="48395">MTSVAEHTPALAGDPQARALKATYRKIVWRLLPFLFLAYVINSIDRINISFAKLRMSEDLLLSDAAYGLGAAAFFVGYLLFEVPSNLYMQRVGARRTITRIMILWGLVTMATSLVGTPEQLYAARFFLGVAEAGFFPGVILYLTYWFPAARRGRITSIFIMAGIFAGIVSGPLAGWIMTHFHGWYGLRDWQALFVFEGIPAVLLGLFAWFWLDDKPQQVTWLTEQEKAIVAAQLAPEQGKAGAQHASFRQLLRDPRVLMAGMVFFCIYSGTNTVAYWMPTLIQGFGLSDIRHIGLISSLPYIVALVAMYLLGRSSDRHLERRWHLASTMLVGAACFVLLGVFQGNLALSVLFMSLGAGACLSAVPLFWTIPPSYLSSAGAAAGIALISSLGGIAAMVSPVLVGSIKSSTGSLYIAFDVIACLLVVGSLILLLGIPARLLREHRG</sequence>
<evidence type="ECO:0000256" key="3">
    <source>
        <dbReference type="ARBA" id="ARBA00022692"/>
    </source>
</evidence>
<feature type="transmembrane region" description="Helical" evidence="7">
    <location>
        <begin position="158"/>
        <end position="178"/>
    </location>
</feature>
<dbReference type="OrthoDB" id="9773957at2"/>
<evidence type="ECO:0000313" key="10">
    <source>
        <dbReference type="Proteomes" id="UP000288983"/>
    </source>
</evidence>
<feature type="transmembrane region" description="Helical" evidence="7">
    <location>
        <begin position="65"/>
        <end position="85"/>
    </location>
</feature>
<feature type="transmembrane region" description="Helical" evidence="7">
    <location>
        <begin position="27"/>
        <end position="45"/>
    </location>
</feature>
<evidence type="ECO:0000259" key="8">
    <source>
        <dbReference type="PROSITE" id="PS50850"/>
    </source>
</evidence>
<accession>A0A443ZEH9</accession>
<feature type="transmembrane region" description="Helical" evidence="7">
    <location>
        <begin position="97"/>
        <end position="116"/>
    </location>
</feature>
<protein>
    <submittedName>
        <fullName evidence="9">MFS transporter</fullName>
    </submittedName>
</protein>
<dbReference type="InterPro" id="IPR020846">
    <property type="entry name" value="MFS_dom"/>
</dbReference>
<feature type="transmembrane region" description="Helical" evidence="7">
    <location>
        <begin position="290"/>
        <end position="311"/>
    </location>
</feature>
<dbReference type="InterPro" id="IPR011701">
    <property type="entry name" value="MFS"/>
</dbReference>
<evidence type="ECO:0000256" key="4">
    <source>
        <dbReference type="ARBA" id="ARBA00022797"/>
    </source>
</evidence>
<dbReference type="Pfam" id="PF07690">
    <property type="entry name" value="MFS_1"/>
    <property type="match status" value="1"/>
</dbReference>
<evidence type="ECO:0000256" key="1">
    <source>
        <dbReference type="ARBA" id="ARBA00004141"/>
    </source>
</evidence>